<gene>
    <name evidence="2" type="ORF">ATANTOWER_028508</name>
</gene>
<feature type="region of interest" description="Disordered" evidence="1">
    <location>
        <begin position="1"/>
        <end position="49"/>
    </location>
</feature>
<accession>A0ABU7A8E5</accession>
<comment type="caution">
    <text evidence="2">The sequence shown here is derived from an EMBL/GenBank/DDBJ whole genome shotgun (WGS) entry which is preliminary data.</text>
</comment>
<feature type="compositionally biased region" description="Low complexity" evidence="1">
    <location>
        <begin position="30"/>
        <end position="41"/>
    </location>
</feature>
<dbReference type="EMBL" id="JAHUTI010007176">
    <property type="protein sequence ID" value="MED6234392.1"/>
    <property type="molecule type" value="Genomic_DNA"/>
</dbReference>
<organism evidence="2 3">
    <name type="scientific">Ataeniobius toweri</name>
    <dbReference type="NCBI Taxonomy" id="208326"/>
    <lineage>
        <taxon>Eukaryota</taxon>
        <taxon>Metazoa</taxon>
        <taxon>Chordata</taxon>
        <taxon>Craniata</taxon>
        <taxon>Vertebrata</taxon>
        <taxon>Euteleostomi</taxon>
        <taxon>Actinopterygii</taxon>
        <taxon>Neopterygii</taxon>
        <taxon>Teleostei</taxon>
        <taxon>Neoteleostei</taxon>
        <taxon>Acanthomorphata</taxon>
        <taxon>Ovalentaria</taxon>
        <taxon>Atherinomorphae</taxon>
        <taxon>Cyprinodontiformes</taxon>
        <taxon>Goodeidae</taxon>
        <taxon>Ataeniobius</taxon>
    </lineage>
</organism>
<feature type="compositionally biased region" description="Pro residues" evidence="1">
    <location>
        <begin position="1"/>
        <end position="11"/>
    </location>
</feature>
<keyword evidence="3" id="KW-1185">Reference proteome</keyword>
<name>A0ABU7A8E5_9TELE</name>
<evidence type="ECO:0000313" key="2">
    <source>
        <dbReference type="EMBL" id="MED6234392.1"/>
    </source>
</evidence>
<evidence type="ECO:0000256" key="1">
    <source>
        <dbReference type="SAM" id="MobiDB-lite"/>
    </source>
</evidence>
<protein>
    <submittedName>
        <fullName evidence="2">Uncharacterized protein</fullName>
    </submittedName>
</protein>
<evidence type="ECO:0000313" key="3">
    <source>
        <dbReference type="Proteomes" id="UP001345963"/>
    </source>
</evidence>
<dbReference type="Proteomes" id="UP001345963">
    <property type="component" value="Unassembled WGS sequence"/>
</dbReference>
<reference evidence="2 3" key="1">
    <citation type="submission" date="2021-07" db="EMBL/GenBank/DDBJ databases">
        <authorList>
            <person name="Palmer J.M."/>
        </authorList>
    </citation>
    <scope>NUCLEOTIDE SEQUENCE [LARGE SCALE GENOMIC DNA]</scope>
    <source>
        <strain evidence="2 3">AT_MEX2019</strain>
        <tissue evidence="2">Muscle</tissue>
    </source>
</reference>
<sequence>MPSPSPPPRSPPGHNSQQSSTPPSPPNPPRQRQQPQPTSPQEGYMHQPHHSPVEEFMSCLPAKRHQRACLPYPVPFEGRVEDGGCSNSCAFIWAVASQEVRSYPVSWLCQKKVNAFYFEKFQKSLYRSLMLKYMAGSQQTSVSSWFKNAYSLYHFRFLRKKTF</sequence>
<proteinExistence type="predicted"/>